<keyword evidence="4" id="KW-0732">Signal</keyword>
<proteinExistence type="inferred from homology"/>
<dbReference type="Proteomes" id="UP000007752">
    <property type="component" value="Chromosome 12"/>
</dbReference>
<evidence type="ECO:0000256" key="4">
    <source>
        <dbReference type="ARBA" id="ARBA00022729"/>
    </source>
</evidence>
<dbReference type="FunFam" id="2.60.40.1180:FF:000011">
    <property type="entry name" value="Alpha-L-arabinofuranosidase 1"/>
    <property type="match status" value="1"/>
</dbReference>
<dbReference type="Pfam" id="PF22848">
    <property type="entry name" value="ASD1_dom"/>
    <property type="match status" value="1"/>
</dbReference>
<gene>
    <name evidence="7" type="ORF">OsJ_35104</name>
</gene>
<dbReference type="GO" id="GO:0046556">
    <property type="term" value="F:alpha-L-arabinofuranosidase activity"/>
    <property type="evidence" value="ECO:0007669"/>
    <property type="project" value="UniProtKB-EC"/>
</dbReference>
<comment type="similarity">
    <text evidence="2">Belongs to the glycosyl hydrolase 51 family.</text>
</comment>
<organism evidence="7">
    <name type="scientific">Oryza sativa subsp. japonica</name>
    <name type="common">Rice</name>
    <dbReference type="NCBI Taxonomy" id="39947"/>
    <lineage>
        <taxon>Eukaryota</taxon>
        <taxon>Viridiplantae</taxon>
        <taxon>Streptophyta</taxon>
        <taxon>Embryophyta</taxon>
        <taxon>Tracheophyta</taxon>
        <taxon>Spermatophyta</taxon>
        <taxon>Magnoliopsida</taxon>
        <taxon>Liliopsida</taxon>
        <taxon>Poales</taxon>
        <taxon>Poaceae</taxon>
        <taxon>BOP clade</taxon>
        <taxon>Oryzoideae</taxon>
        <taxon>Oryzeae</taxon>
        <taxon>Oryzinae</taxon>
        <taxon>Oryza</taxon>
        <taxon>Oryza sativa</taxon>
    </lineage>
</organism>
<evidence type="ECO:0000256" key="5">
    <source>
        <dbReference type="ARBA" id="ARBA00022801"/>
    </source>
</evidence>
<dbReference type="PANTHER" id="PTHR31776:SF25">
    <property type="entry name" value="NON-REDUCING END ALPHA-L-ARABINOFURANOSIDASE"/>
    <property type="match status" value="1"/>
</dbReference>
<dbReference type="SUPFAM" id="SSF51445">
    <property type="entry name" value="(Trans)glycosidases"/>
    <property type="match status" value="1"/>
</dbReference>
<dbReference type="InterPro" id="IPR051563">
    <property type="entry name" value="Glycosyl_Hydrolase_51"/>
</dbReference>
<evidence type="ECO:0000256" key="1">
    <source>
        <dbReference type="ARBA" id="ARBA00001462"/>
    </source>
</evidence>
<dbReference type="SMART" id="SM00813">
    <property type="entry name" value="Alpha-L-AF_C"/>
    <property type="match status" value="1"/>
</dbReference>
<protein>
    <recommendedName>
        <fullName evidence="3">non-reducing end alpha-L-arabinofuranosidase</fullName>
        <ecNumber evidence="3">3.2.1.55</ecNumber>
    </recommendedName>
</protein>
<dbReference type="Pfam" id="PF06964">
    <property type="entry name" value="Alpha-L-AF_C"/>
    <property type="match status" value="1"/>
</dbReference>
<sequence>MGHGFRKELIYMLLELRPQFLRFPGISHHDEVDTIIIEPFVKDVLDSLEFARGSAESTWGSVRSAMGHPERFPLKYVAIGNEDCGKEFYRGNYLKFYDAIRKAYPDIQMISNCDGSSRPLDHPADLYDFHTFHCAFIKMHSDIFFQVYTSAANLFIMKNKFDRTSRIGPKCHNTSAGFVSLYHYSSLASRRPRILDTQKVLINYYAMILFQVFVSEYAVNEQRDAGKGSLLASLAEAAFLTGLEKNSDVVQMASYAPLFVNDNDSTLVPPALLLFISNVLVGHNWNPDAIVFNSWQQYGTPSYWVQTYFRESSGSVIHPITISSRYSDSLAASAITWQDSEDIFLRVKIVNFGPNAVNLTISSRGLQDGVNTAKSTVTVLTSGNFLDENSFSEPNKARQPLFPSQVVPVESELPNAAEVMEAVLPPFSFTSFDLALDQYSKLVAEM</sequence>
<accession>B9GBP5</accession>
<keyword evidence="5" id="KW-0378">Hydrolase</keyword>
<evidence type="ECO:0000256" key="3">
    <source>
        <dbReference type="ARBA" id="ARBA00012670"/>
    </source>
</evidence>
<name>B9GBP5_ORYSJ</name>
<feature type="domain" description="Alpha-L-arabinofuranosidase C-terminal" evidence="6">
    <location>
        <begin position="215"/>
        <end position="428"/>
    </location>
</feature>
<dbReference type="Gene3D" id="3.20.20.80">
    <property type="entry name" value="Glycosidases"/>
    <property type="match status" value="1"/>
</dbReference>
<dbReference type="PANTHER" id="PTHR31776">
    <property type="entry name" value="ALPHA-L-ARABINOFURANOSIDASE 1"/>
    <property type="match status" value="1"/>
</dbReference>
<dbReference type="EC" id="3.2.1.55" evidence="3"/>
<comment type="catalytic activity">
    <reaction evidence="1">
        <text>Hydrolysis of terminal non-reducing alpha-L-arabinofuranoside residues in alpha-L-arabinosides.</text>
        <dbReference type="EC" id="3.2.1.55"/>
    </reaction>
</comment>
<dbReference type="GO" id="GO:0000272">
    <property type="term" value="P:polysaccharide catabolic process"/>
    <property type="evidence" value="ECO:0007669"/>
    <property type="project" value="UniProtKB-ARBA"/>
</dbReference>
<dbReference type="GO" id="GO:0046373">
    <property type="term" value="P:L-arabinose metabolic process"/>
    <property type="evidence" value="ECO:0007669"/>
    <property type="project" value="InterPro"/>
</dbReference>
<dbReference type="InterPro" id="IPR013780">
    <property type="entry name" value="Glyco_hydro_b"/>
</dbReference>
<reference evidence="7" key="1">
    <citation type="journal article" date="2005" name="PLoS Biol.">
        <title>The genomes of Oryza sativa: a history of duplications.</title>
        <authorList>
            <person name="Yu J."/>
            <person name="Wang J."/>
            <person name="Lin W."/>
            <person name="Li S."/>
            <person name="Li H."/>
            <person name="Zhou J."/>
            <person name="Ni P."/>
            <person name="Dong W."/>
            <person name="Hu S."/>
            <person name="Zeng C."/>
            <person name="Zhang J."/>
            <person name="Zhang Y."/>
            <person name="Li R."/>
            <person name="Xu Z."/>
            <person name="Li S."/>
            <person name="Li X."/>
            <person name="Zheng H."/>
            <person name="Cong L."/>
            <person name="Lin L."/>
            <person name="Yin J."/>
            <person name="Geng J."/>
            <person name="Li G."/>
            <person name="Shi J."/>
            <person name="Liu J."/>
            <person name="Lv H."/>
            <person name="Li J."/>
            <person name="Wang J."/>
            <person name="Deng Y."/>
            <person name="Ran L."/>
            <person name="Shi X."/>
            <person name="Wang X."/>
            <person name="Wu Q."/>
            <person name="Li C."/>
            <person name="Ren X."/>
            <person name="Wang J."/>
            <person name="Wang X."/>
            <person name="Li D."/>
            <person name="Liu D."/>
            <person name="Zhang X."/>
            <person name="Ji Z."/>
            <person name="Zhao W."/>
            <person name="Sun Y."/>
            <person name="Zhang Z."/>
            <person name="Bao J."/>
            <person name="Han Y."/>
            <person name="Dong L."/>
            <person name="Ji J."/>
            <person name="Chen P."/>
            <person name="Wu S."/>
            <person name="Liu J."/>
            <person name="Xiao Y."/>
            <person name="Bu D."/>
            <person name="Tan J."/>
            <person name="Yang L."/>
            <person name="Ye C."/>
            <person name="Zhang J."/>
            <person name="Xu J."/>
            <person name="Zhou Y."/>
            <person name="Yu Y."/>
            <person name="Zhang B."/>
            <person name="Zhuang S."/>
            <person name="Wei H."/>
            <person name="Liu B."/>
            <person name="Lei M."/>
            <person name="Yu H."/>
            <person name="Li Y."/>
            <person name="Xu H."/>
            <person name="Wei S."/>
            <person name="He X."/>
            <person name="Fang L."/>
            <person name="Zhang Z."/>
            <person name="Zhang Y."/>
            <person name="Huang X."/>
            <person name="Su Z."/>
            <person name="Tong W."/>
            <person name="Li J."/>
            <person name="Tong Z."/>
            <person name="Li S."/>
            <person name="Ye J."/>
            <person name="Wang L."/>
            <person name="Fang L."/>
            <person name="Lei T."/>
            <person name="Chen C."/>
            <person name="Chen H."/>
            <person name="Xu Z."/>
            <person name="Li H."/>
            <person name="Huang H."/>
            <person name="Zhang F."/>
            <person name="Xu H."/>
            <person name="Li N."/>
            <person name="Zhao C."/>
            <person name="Li S."/>
            <person name="Dong L."/>
            <person name="Huang Y."/>
            <person name="Li L."/>
            <person name="Xi Y."/>
            <person name="Qi Q."/>
            <person name="Li W."/>
            <person name="Zhang B."/>
            <person name="Hu W."/>
            <person name="Zhang Y."/>
            <person name="Tian X."/>
            <person name="Jiao Y."/>
            <person name="Liang X."/>
            <person name="Jin J."/>
            <person name="Gao L."/>
            <person name="Zheng W."/>
            <person name="Hao B."/>
            <person name="Liu S."/>
            <person name="Wang W."/>
            <person name="Yuan L."/>
            <person name="Cao M."/>
            <person name="McDermott J."/>
            <person name="Samudrala R."/>
            <person name="Wang J."/>
            <person name="Wong G.K."/>
            <person name="Yang H."/>
        </authorList>
    </citation>
    <scope>NUCLEOTIDE SEQUENCE [LARGE SCALE GENOMIC DNA]</scope>
</reference>
<dbReference type="InterPro" id="IPR017853">
    <property type="entry name" value="GH"/>
</dbReference>
<dbReference type="InterPro" id="IPR010720">
    <property type="entry name" value="Alpha-L-AF_C"/>
</dbReference>
<evidence type="ECO:0000259" key="6">
    <source>
        <dbReference type="SMART" id="SM00813"/>
    </source>
</evidence>
<dbReference type="AlphaFoldDB" id="B9GBP5"/>
<evidence type="ECO:0000256" key="2">
    <source>
        <dbReference type="ARBA" id="ARBA00007186"/>
    </source>
</evidence>
<reference evidence="7" key="2">
    <citation type="submission" date="2008-12" db="EMBL/GenBank/DDBJ databases">
        <title>Improved gene annotation of the rice (Oryza sativa) genomes.</title>
        <authorList>
            <person name="Wang J."/>
            <person name="Li R."/>
            <person name="Fan W."/>
            <person name="Huang Q."/>
            <person name="Zhang J."/>
            <person name="Zhou Y."/>
            <person name="Hu Y."/>
            <person name="Zi S."/>
            <person name="Li J."/>
            <person name="Ni P."/>
            <person name="Zheng H."/>
            <person name="Zhang Y."/>
            <person name="Zhao M."/>
            <person name="Hao Q."/>
            <person name="McDermott J."/>
            <person name="Samudrala R."/>
            <person name="Kristiansen K."/>
            <person name="Wong G.K.-S."/>
        </authorList>
    </citation>
    <scope>NUCLEOTIDE SEQUENCE</scope>
</reference>
<dbReference type="Gene3D" id="2.60.40.1180">
    <property type="entry name" value="Golgi alpha-mannosidase II"/>
    <property type="match status" value="1"/>
</dbReference>
<evidence type="ECO:0000313" key="7">
    <source>
        <dbReference type="EMBL" id="EEE52702.1"/>
    </source>
</evidence>
<dbReference type="EMBL" id="CM000149">
    <property type="protein sequence ID" value="EEE52702.1"/>
    <property type="molecule type" value="Genomic_DNA"/>
</dbReference>
<dbReference type="InterPro" id="IPR055235">
    <property type="entry name" value="ASD1_cat"/>
</dbReference>